<feature type="domain" description="CobW/HypB/UreG nucleotide-binding" evidence="1">
    <location>
        <begin position="6"/>
        <end position="174"/>
    </location>
</feature>
<dbReference type="Pfam" id="PF02492">
    <property type="entry name" value="cobW"/>
    <property type="match status" value="1"/>
</dbReference>
<evidence type="ECO:0000259" key="1">
    <source>
        <dbReference type="Pfam" id="PF02492"/>
    </source>
</evidence>
<dbReference type="InterPro" id="IPR003495">
    <property type="entry name" value="CobW/HypB/UreG_nucleotide-bd"/>
</dbReference>
<dbReference type="EMBL" id="AP024849">
    <property type="protein sequence ID" value="BCZ46090.1"/>
    <property type="molecule type" value="Genomic_DNA"/>
</dbReference>
<evidence type="ECO:0000313" key="2">
    <source>
        <dbReference type="EMBL" id="BCZ46090.1"/>
    </source>
</evidence>
<gene>
    <name evidence="2" type="ORF">psyc5s11_21570</name>
</gene>
<dbReference type="InterPro" id="IPR051316">
    <property type="entry name" value="Zinc-reg_GTPase_activator"/>
</dbReference>
<dbReference type="RefSeq" id="WP_224037612.1">
    <property type="nucleotide sequence ID" value="NZ_AP024849.1"/>
</dbReference>
<dbReference type="Gene3D" id="3.40.50.300">
    <property type="entry name" value="P-loop containing nucleotide triphosphate hydrolases"/>
    <property type="match status" value="1"/>
</dbReference>
<dbReference type="InterPro" id="IPR027417">
    <property type="entry name" value="P-loop_NTPase"/>
</dbReference>
<accession>A0ABM7TAV9</accession>
<sequence>MKIHIEIVTGFLGSGKTSFINSLLSETQVEGEKILIFQLEHGEKKISQSTDINYFVEIKKLNEVKDLKKEMIYSIKKYNPNRIIIEYNGTSNLKELIDILNEKIYSDYSKVTTIFFVADGKNLNKYIDNVGSFIIPFIQYSNMIVVNNMDYCKKEVLDEGFKKVRNINPKAYILKVSNKYTLKYALKEANVLDNGYLKKLKIKFANYK</sequence>
<dbReference type="PANTHER" id="PTHR13748">
    <property type="entry name" value="COBW-RELATED"/>
    <property type="match status" value="1"/>
</dbReference>
<dbReference type="Proteomes" id="UP000824633">
    <property type="component" value="Chromosome"/>
</dbReference>
<dbReference type="PANTHER" id="PTHR13748:SF62">
    <property type="entry name" value="COBW DOMAIN-CONTAINING PROTEIN"/>
    <property type="match status" value="1"/>
</dbReference>
<evidence type="ECO:0000313" key="3">
    <source>
        <dbReference type="Proteomes" id="UP000824633"/>
    </source>
</evidence>
<dbReference type="SUPFAM" id="SSF52540">
    <property type="entry name" value="P-loop containing nucleoside triphosphate hydrolases"/>
    <property type="match status" value="1"/>
</dbReference>
<name>A0ABM7TAV9_9CLOT</name>
<reference evidence="3" key="1">
    <citation type="submission" date="2021-07" db="EMBL/GenBank/DDBJ databases">
        <title>Complete genome sequencing of a Clostridium isolate.</title>
        <authorList>
            <person name="Ueki A."/>
            <person name="Tonouchi A."/>
        </authorList>
    </citation>
    <scope>NUCLEOTIDE SEQUENCE [LARGE SCALE GENOMIC DNA]</scope>
    <source>
        <strain evidence="3">C5S11</strain>
    </source>
</reference>
<organism evidence="2 3">
    <name type="scientific">Clostridium gelidum</name>
    <dbReference type="NCBI Taxonomy" id="704125"/>
    <lineage>
        <taxon>Bacteria</taxon>
        <taxon>Bacillati</taxon>
        <taxon>Bacillota</taxon>
        <taxon>Clostridia</taxon>
        <taxon>Eubacteriales</taxon>
        <taxon>Clostridiaceae</taxon>
        <taxon>Clostridium</taxon>
    </lineage>
</organism>
<keyword evidence="3" id="KW-1185">Reference proteome</keyword>
<proteinExistence type="predicted"/>
<protein>
    <recommendedName>
        <fullName evidence="1">CobW/HypB/UreG nucleotide-binding domain-containing protein</fullName>
    </recommendedName>
</protein>